<proteinExistence type="predicted"/>
<organism evidence="2 3">
    <name type="scientific">Ponticaulis profundi</name>
    <dbReference type="NCBI Taxonomy" id="2665222"/>
    <lineage>
        <taxon>Bacteria</taxon>
        <taxon>Pseudomonadati</taxon>
        <taxon>Pseudomonadota</taxon>
        <taxon>Alphaproteobacteria</taxon>
        <taxon>Hyphomonadales</taxon>
        <taxon>Hyphomonadaceae</taxon>
        <taxon>Ponticaulis</taxon>
    </lineage>
</organism>
<dbReference type="RefSeq" id="WP_377378770.1">
    <property type="nucleotide sequence ID" value="NZ_JBHSSW010000012.1"/>
</dbReference>
<evidence type="ECO:0000256" key="1">
    <source>
        <dbReference type="SAM" id="MobiDB-lite"/>
    </source>
</evidence>
<accession>A0ABW1SAM3</accession>
<name>A0ABW1SAM3_9PROT</name>
<dbReference type="Proteomes" id="UP001596303">
    <property type="component" value="Unassembled WGS sequence"/>
</dbReference>
<evidence type="ECO:0000313" key="2">
    <source>
        <dbReference type="EMBL" id="MFC6198504.1"/>
    </source>
</evidence>
<dbReference type="EMBL" id="JBHSSW010000012">
    <property type="protein sequence ID" value="MFC6198504.1"/>
    <property type="molecule type" value="Genomic_DNA"/>
</dbReference>
<gene>
    <name evidence="2" type="ORF">ACFQDM_10450</name>
</gene>
<protein>
    <submittedName>
        <fullName evidence="2">Uncharacterized protein</fullName>
    </submittedName>
</protein>
<reference evidence="3" key="1">
    <citation type="journal article" date="2019" name="Int. J. Syst. Evol. Microbiol.">
        <title>The Global Catalogue of Microorganisms (GCM) 10K type strain sequencing project: providing services to taxonomists for standard genome sequencing and annotation.</title>
        <authorList>
            <consortium name="The Broad Institute Genomics Platform"/>
            <consortium name="The Broad Institute Genome Sequencing Center for Infectious Disease"/>
            <person name="Wu L."/>
            <person name="Ma J."/>
        </authorList>
    </citation>
    <scope>NUCLEOTIDE SEQUENCE [LARGE SCALE GENOMIC DNA]</scope>
    <source>
        <strain evidence="3">CGMCC-1.15741</strain>
    </source>
</reference>
<feature type="compositionally biased region" description="Basic and acidic residues" evidence="1">
    <location>
        <begin position="28"/>
        <end position="41"/>
    </location>
</feature>
<feature type="region of interest" description="Disordered" evidence="1">
    <location>
        <begin position="27"/>
        <end position="65"/>
    </location>
</feature>
<sequence length="65" mass="7584">MERDTMTKFGLPRTTPEEFEQTLAAELNRSRKEFPPRKTLDEDPNVSTSSEAVRVFPGRREPKFK</sequence>
<evidence type="ECO:0000313" key="3">
    <source>
        <dbReference type="Proteomes" id="UP001596303"/>
    </source>
</evidence>
<keyword evidence="3" id="KW-1185">Reference proteome</keyword>
<comment type="caution">
    <text evidence="2">The sequence shown here is derived from an EMBL/GenBank/DDBJ whole genome shotgun (WGS) entry which is preliminary data.</text>
</comment>